<proteinExistence type="inferred from homology"/>
<evidence type="ECO:0000313" key="5">
    <source>
        <dbReference type="EMBL" id="KAL2818340.1"/>
    </source>
</evidence>
<comment type="similarity">
    <text evidence="2">Belongs to the ustYa family.</text>
</comment>
<feature type="region of interest" description="Disordered" evidence="3">
    <location>
        <begin position="1"/>
        <end position="31"/>
    </location>
</feature>
<sequence length="210" mass="23589">MPRYAAITDEEEADADSDIPEKTPNPPSRSSRWWPLAAAFALGALLSVAVTSLSSPTESRTRTDCDCTRTLSAYSPALEIFSDSDLTTERFNGALRVPNRFRGSPSQEIDDAWDEILYAEGGLVRLTRAEVELVNASEFAAEYTQDLGGGYIAGVEVFHQLHCLNMLRQVTYLDYYAPRKVEWARDPETWRYHLGVSVPFPFLPIFRIFA</sequence>
<evidence type="ECO:0000256" key="1">
    <source>
        <dbReference type="ARBA" id="ARBA00004685"/>
    </source>
</evidence>
<evidence type="ECO:0000256" key="3">
    <source>
        <dbReference type="SAM" id="MobiDB-lite"/>
    </source>
</evidence>
<dbReference type="PANTHER" id="PTHR33365:SF4">
    <property type="entry name" value="CYCLOCHLOROTINE BIOSYNTHESIS PROTEIN O"/>
    <property type="match status" value="1"/>
</dbReference>
<dbReference type="EMBL" id="JBFXLT010000014">
    <property type="protein sequence ID" value="KAL2818340.1"/>
    <property type="molecule type" value="Genomic_DNA"/>
</dbReference>
<dbReference type="PANTHER" id="PTHR33365">
    <property type="entry name" value="YALI0B05434P"/>
    <property type="match status" value="1"/>
</dbReference>
<evidence type="ECO:0000313" key="6">
    <source>
        <dbReference type="Proteomes" id="UP001610334"/>
    </source>
</evidence>
<gene>
    <name evidence="5" type="ORF">BJX63DRAFT_384022</name>
</gene>
<dbReference type="InterPro" id="IPR021765">
    <property type="entry name" value="UstYa-like"/>
</dbReference>
<protein>
    <recommendedName>
        <fullName evidence="7">Tat pathway signal sequence</fullName>
    </recommendedName>
</protein>
<comment type="caution">
    <text evidence="5">The sequence shown here is derived from an EMBL/GenBank/DDBJ whole genome shotgun (WGS) entry which is preliminary data.</text>
</comment>
<keyword evidence="4" id="KW-1133">Transmembrane helix</keyword>
<name>A0ABR4HSH7_9EURO</name>
<evidence type="ECO:0000256" key="2">
    <source>
        <dbReference type="ARBA" id="ARBA00035112"/>
    </source>
</evidence>
<organism evidence="5 6">
    <name type="scientific">Aspergillus granulosus</name>
    <dbReference type="NCBI Taxonomy" id="176169"/>
    <lineage>
        <taxon>Eukaryota</taxon>
        <taxon>Fungi</taxon>
        <taxon>Dikarya</taxon>
        <taxon>Ascomycota</taxon>
        <taxon>Pezizomycotina</taxon>
        <taxon>Eurotiomycetes</taxon>
        <taxon>Eurotiomycetidae</taxon>
        <taxon>Eurotiales</taxon>
        <taxon>Aspergillaceae</taxon>
        <taxon>Aspergillus</taxon>
        <taxon>Aspergillus subgen. Nidulantes</taxon>
    </lineage>
</organism>
<dbReference type="Pfam" id="PF11807">
    <property type="entry name" value="UstYa"/>
    <property type="match status" value="1"/>
</dbReference>
<reference evidence="5 6" key="1">
    <citation type="submission" date="2024-07" db="EMBL/GenBank/DDBJ databases">
        <title>Section-level genome sequencing and comparative genomics of Aspergillus sections Usti and Cavernicolus.</title>
        <authorList>
            <consortium name="Lawrence Berkeley National Laboratory"/>
            <person name="Nybo J.L."/>
            <person name="Vesth T.C."/>
            <person name="Theobald S."/>
            <person name="Frisvad J.C."/>
            <person name="Larsen T.O."/>
            <person name="Kjaerboelling I."/>
            <person name="Rothschild-Mancinelli K."/>
            <person name="Lyhne E.K."/>
            <person name="Kogle M.E."/>
            <person name="Barry K."/>
            <person name="Clum A."/>
            <person name="Na H."/>
            <person name="Ledsgaard L."/>
            <person name="Lin J."/>
            <person name="Lipzen A."/>
            <person name="Kuo A."/>
            <person name="Riley R."/>
            <person name="Mondo S."/>
            <person name="Labutti K."/>
            <person name="Haridas S."/>
            <person name="Pangalinan J."/>
            <person name="Salamov A.A."/>
            <person name="Simmons B.A."/>
            <person name="Magnuson J.K."/>
            <person name="Chen J."/>
            <person name="Drula E."/>
            <person name="Henrissat B."/>
            <person name="Wiebenga A."/>
            <person name="Lubbers R.J."/>
            <person name="Gomes A.C."/>
            <person name="Makela M.R."/>
            <person name="Stajich J."/>
            <person name="Grigoriev I.V."/>
            <person name="Mortensen U.H."/>
            <person name="De Vries R.P."/>
            <person name="Baker S.E."/>
            <person name="Andersen M.R."/>
        </authorList>
    </citation>
    <scope>NUCLEOTIDE SEQUENCE [LARGE SCALE GENOMIC DNA]</scope>
    <source>
        <strain evidence="5 6">CBS 588.65</strain>
    </source>
</reference>
<comment type="pathway">
    <text evidence="1">Mycotoxin biosynthesis.</text>
</comment>
<feature type="transmembrane region" description="Helical" evidence="4">
    <location>
        <begin position="33"/>
        <end position="53"/>
    </location>
</feature>
<accession>A0ABR4HSH7</accession>
<keyword evidence="6" id="KW-1185">Reference proteome</keyword>
<feature type="compositionally biased region" description="Acidic residues" evidence="3">
    <location>
        <begin position="8"/>
        <end position="18"/>
    </location>
</feature>
<dbReference type="Proteomes" id="UP001610334">
    <property type="component" value="Unassembled WGS sequence"/>
</dbReference>
<evidence type="ECO:0000256" key="4">
    <source>
        <dbReference type="SAM" id="Phobius"/>
    </source>
</evidence>
<keyword evidence="4" id="KW-0472">Membrane</keyword>
<keyword evidence="4" id="KW-0812">Transmembrane</keyword>
<evidence type="ECO:0008006" key="7">
    <source>
        <dbReference type="Google" id="ProtNLM"/>
    </source>
</evidence>